<keyword evidence="2 4" id="KW-1015">Disulfide bond</keyword>
<accession>A0A4R6N730</accession>
<dbReference type="AlphaFoldDB" id="A0A4R6N730"/>
<dbReference type="SUPFAM" id="SSF53955">
    <property type="entry name" value="Lysozyme-like"/>
    <property type="match status" value="1"/>
</dbReference>
<dbReference type="Proteomes" id="UP000295357">
    <property type="component" value="Unassembled WGS sequence"/>
</dbReference>
<evidence type="ECO:0000256" key="4">
    <source>
        <dbReference type="PIRSR" id="PIRSR001060-2"/>
    </source>
</evidence>
<dbReference type="PANTHER" id="PTHR22595:SF79">
    <property type="entry name" value="CHITINASE 12"/>
    <property type="match status" value="1"/>
</dbReference>
<feature type="domain" description="Glycoside hydrolase family 19 catalytic" evidence="5">
    <location>
        <begin position="16"/>
        <end position="206"/>
    </location>
</feature>
<dbReference type="PANTHER" id="PTHR22595">
    <property type="entry name" value="CHITINASE-RELATED"/>
    <property type="match status" value="1"/>
</dbReference>
<feature type="disulfide bond" evidence="4">
    <location>
        <begin position="75"/>
        <end position="83"/>
    </location>
</feature>
<proteinExistence type="predicted"/>
<sequence>MPSEAEFEALFPQRLPFYSYAGFREAVQAFPEFAARGGEQRQRQEMAAFFANLAHESDSLQALREYNTANYGLYCDAARAPGCAPGQQYYGRGPIQLSWNFNYAEVGRVLGVDLWSDPDRVARDPQIAWATALWYWMSQSGPGRMTPHQAMVQGAGFGETVRSINGLIECDKPGDELVQRKLARRIAFYQTASALFAVPPQSPLAC</sequence>
<dbReference type="CDD" id="cd00325">
    <property type="entry name" value="chitinase_GH19"/>
    <property type="match status" value="1"/>
</dbReference>
<dbReference type="Gene3D" id="1.10.530.10">
    <property type="match status" value="1"/>
</dbReference>
<dbReference type="InterPro" id="IPR016283">
    <property type="entry name" value="Glyco_hydro_19"/>
</dbReference>
<keyword evidence="1" id="KW-0611">Plant defense</keyword>
<dbReference type="GO" id="GO:0050832">
    <property type="term" value="P:defense response to fungus"/>
    <property type="evidence" value="ECO:0007669"/>
    <property type="project" value="UniProtKB-ARBA"/>
</dbReference>
<organism evidence="6 7">
    <name type="scientific">Roseateles asaccharophilus</name>
    <dbReference type="NCBI Taxonomy" id="582607"/>
    <lineage>
        <taxon>Bacteria</taxon>
        <taxon>Pseudomonadati</taxon>
        <taxon>Pseudomonadota</taxon>
        <taxon>Betaproteobacteria</taxon>
        <taxon>Burkholderiales</taxon>
        <taxon>Sphaerotilaceae</taxon>
        <taxon>Roseateles</taxon>
    </lineage>
</organism>
<dbReference type="Gene3D" id="3.30.20.10">
    <property type="entry name" value="Endochitinase, domain 2"/>
    <property type="match status" value="1"/>
</dbReference>
<evidence type="ECO:0000313" key="6">
    <source>
        <dbReference type="EMBL" id="TDP11159.1"/>
    </source>
</evidence>
<dbReference type="GO" id="GO:0006032">
    <property type="term" value="P:chitin catabolic process"/>
    <property type="evidence" value="ECO:0007669"/>
    <property type="project" value="InterPro"/>
</dbReference>
<evidence type="ECO:0000259" key="5">
    <source>
        <dbReference type="Pfam" id="PF00182"/>
    </source>
</evidence>
<name>A0A4R6N730_9BURK</name>
<dbReference type="InterPro" id="IPR023346">
    <property type="entry name" value="Lysozyme-like_dom_sf"/>
</dbReference>
<evidence type="ECO:0000256" key="1">
    <source>
        <dbReference type="ARBA" id="ARBA00022821"/>
    </source>
</evidence>
<reference evidence="6 7" key="1">
    <citation type="submission" date="2019-03" db="EMBL/GenBank/DDBJ databases">
        <title>Genomic Encyclopedia of Type Strains, Phase IV (KMG-IV): sequencing the most valuable type-strain genomes for metagenomic binning, comparative biology and taxonomic classification.</title>
        <authorList>
            <person name="Goeker M."/>
        </authorList>
    </citation>
    <scope>NUCLEOTIDE SEQUENCE [LARGE SCALE GENOMIC DNA]</scope>
    <source>
        <strain evidence="6 7">DSM 25082</strain>
    </source>
</reference>
<evidence type="ECO:0000313" key="7">
    <source>
        <dbReference type="Proteomes" id="UP000295357"/>
    </source>
</evidence>
<dbReference type="EMBL" id="SNXE01000003">
    <property type="protein sequence ID" value="TDP11159.1"/>
    <property type="molecule type" value="Genomic_DNA"/>
</dbReference>
<dbReference type="GO" id="GO:0016998">
    <property type="term" value="P:cell wall macromolecule catabolic process"/>
    <property type="evidence" value="ECO:0007669"/>
    <property type="project" value="InterPro"/>
</dbReference>
<dbReference type="Pfam" id="PF00182">
    <property type="entry name" value="Glyco_hydro_19"/>
    <property type="match status" value="1"/>
</dbReference>
<dbReference type="PIRSF" id="PIRSF001060">
    <property type="entry name" value="Endochitinase"/>
    <property type="match status" value="1"/>
</dbReference>
<keyword evidence="7" id="KW-1185">Reference proteome</keyword>
<dbReference type="GO" id="GO:0005975">
    <property type="term" value="P:carbohydrate metabolic process"/>
    <property type="evidence" value="ECO:0007669"/>
    <property type="project" value="InterPro"/>
</dbReference>
<feature type="disulfide bond" evidence="4">
    <location>
        <begin position="170"/>
        <end position="206"/>
    </location>
</feature>
<dbReference type="InterPro" id="IPR000726">
    <property type="entry name" value="Glyco_hydro_19_cat"/>
</dbReference>
<dbReference type="GO" id="GO:0004568">
    <property type="term" value="F:chitinase activity"/>
    <property type="evidence" value="ECO:0007669"/>
    <property type="project" value="InterPro"/>
</dbReference>
<comment type="caution">
    <text evidence="6">The sequence shown here is derived from an EMBL/GenBank/DDBJ whole genome shotgun (WGS) entry which is preliminary data.</text>
</comment>
<feature type="active site" description="Proton donor" evidence="3">
    <location>
        <position position="56"/>
    </location>
</feature>
<gene>
    <name evidence="6" type="ORF">DFR39_10382</name>
</gene>
<evidence type="ECO:0000256" key="3">
    <source>
        <dbReference type="PIRSR" id="PIRSR001060-1"/>
    </source>
</evidence>
<protein>
    <submittedName>
        <fullName evidence="6">Chitinase class I</fullName>
    </submittedName>
</protein>
<evidence type="ECO:0000256" key="2">
    <source>
        <dbReference type="ARBA" id="ARBA00023157"/>
    </source>
</evidence>